<dbReference type="GO" id="GO:0048665">
    <property type="term" value="P:neuron fate specification"/>
    <property type="evidence" value="ECO:0007669"/>
    <property type="project" value="InterPro"/>
</dbReference>
<evidence type="ECO:0000256" key="9">
    <source>
        <dbReference type="ARBA" id="ARBA00023125"/>
    </source>
</evidence>
<keyword evidence="3 16" id="KW-0479">Metal-binding</keyword>
<comment type="subcellular location">
    <subcellularLocation>
        <location evidence="1 15 17">Nucleus</location>
    </subcellularLocation>
</comment>
<accession>A0A4W4GTL8</accession>
<dbReference type="SUPFAM" id="SSF57716">
    <property type="entry name" value="Glucocorticoid receptor-like (DNA-binding domain)"/>
    <property type="match status" value="2"/>
</dbReference>
<dbReference type="GO" id="GO:0045944">
    <property type="term" value="P:positive regulation of transcription by RNA polymerase II"/>
    <property type="evidence" value="ECO:0007669"/>
    <property type="project" value="InterPro"/>
</dbReference>
<keyword evidence="13 15" id="KW-0539">Nucleus</keyword>
<dbReference type="PANTHER" id="PTHR24204">
    <property type="entry name" value="INSULIN GENE ENHANCER PROTEIN"/>
    <property type="match status" value="1"/>
</dbReference>
<keyword evidence="4" id="KW-0677">Repeat</keyword>
<reference evidence="20" key="5">
    <citation type="submission" date="2025-09" db="UniProtKB">
        <authorList>
            <consortium name="Ensembl"/>
        </authorList>
    </citation>
    <scope>IDENTIFICATION</scope>
</reference>
<keyword evidence="6 16" id="KW-0862">Zinc</keyword>
<evidence type="ECO:0000256" key="7">
    <source>
        <dbReference type="ARBA" id="ARBA00023015"/>
    </source>
</evidence>
<keyword evidence="5" id="KW-0221">Differentiation</keyword>
<dbReference type="SMART" id="SM00389">
    <property type="entry name" value="HOX"/>
    <property type="match status" value="1"/>
</dbReference>
<evidence type="ECO:0000256" key="10">
    <source>
        <dbReference type="ARBA" id="ARBA00023155"/>
    </source>
</evidence>
<organism evidence="20 21">
    <name type="scientific">Electrophorus electricus</name>
    <name type="common">Electric eel</name>
    <name type="synonym">Gymnotus electricus</name>
    <dbReference type="NCBI Taxonomy" id="8005"/>
    <lineage>
        <taxon>Eukaryota</taxon>
        <taxon>Metazoa</taxon>
        <taxon>Chordata</taxon>
        <taxon>Craniata</taxon>
        <taxon>Vertebrata</taxon>
        <taxon>Euteleostomi</taxon>
        <taxon>Actinopterygii</taxon>
        <taxon>Neopterygii</taxon>
        <taxon>Teleostei</taxon>
        <taxon>Ostariophysi</taxon>
        <taxon>Gymnotiformes</taxon>
        <taxon>Gymnotoidei</taxon>
        <taxon>Gymnotidae</taxon>
        <taxon>Electrophorus</taxon>
    </lineage>
</organism>
<evidence type="ECO:0000256" key="1">
    <source>
        <dbReference type="ARBA" id="ARBA00004123"/>
    </source>
</evidence>
<keyword evidence="21" id="KW-1185">Reference proteome</keyword>
<dbReference type="SUPFAM" id="SSF46689">
    <property type="entry name" value="Homeodomain-like"/>
    <property type="match status" value="1"/>
</dbReference>
<evidence type="ECO:0000256" key="16">
    <source>
        <dbReference type="PROSITE-ProRule" id="PRU00125"/>
    </source>
</evidence>
<sequence>LLIAMDSQKRTRLVSLCAGCGHQILDRYILRVSPDLEWHATCLKCVACQRNLDQSSTCFIKDGKTLCKDDYRRLYAIKCAKCHKPFTSLDHVMRAQFHVYHAHCFRCEGCDRQLLTGDEFTFREGSLFCTASHELSGLSLPKRPVSTLQEHVSMFQCFTSPGLCSRPARTTRVRTVLSESQLHTLQACYSANPRPDALVKEQLVEMTGLSPRVIRVWFQNKRCKDKKRSAVVRHILLWKPNIQKNLNFLIHAGFSYEFVKIQSPGVDVLMSSLDFHSFSPCWKMLSSFSVYSDADCMQDQHLASAAHVQNFGWEDAPVPSELPDTPCILTSNPVQGNK</sequence>
<evidence type="ECO:0000259" key="19">
    <source>
        <dbReference type="PROSITE" id="PS50071"/>
    </source>
</evidence>
<keyword evidence="7" id="KW-0805">Transcription regulation</keyword>
<dbReference type="Pfam" id="PF00412">
    <property type="entry name" value="LIM"/>
    <property type="match status" value="2"/>
</dbReference>
<dbReference type="Proteomes" id="UP000314983">
    <property type="component" value="Chromosome 17"/>
</dbReference>
<evidence type="ECO:0000256" key="3">
    <source>
        <dbReference type="ARBA" id="ARBA00022723"/>
    </source>
</evidence>
<dbReference type="GO" id="GO:0046872">
    <property type="term" value="F:metal ion binding"/>
    <property type="evidence" value="ECO:0007669"/>
    <property type="project" value="UniProtKB-KW"/>
</dbReference>
<keyword evidence="12" id="KW-0804">Transcription</keyword>
<dbReference type="InterPro" id="IPR001781">
    <property type="entry name" value="Znf_LIM"/>
</dbReference>
<dbReference type="GeneTree" id="ENSGT00940000153731"/>
<dbReference type="Gene3D" id="2.10.110.10">
    <property type="entry name" value="Cysteine Rich Protein"/>
    <property type="match status" value="2"/>
</dbReference>
<keyword evidence="9 15" id="KW-0238">DNA-binding</keyword>
<dbReference type="Gene3D" id="1.10.10.60">
    <property type="entry name" value="Homeodomain-like"/>
    <property type="match status" value="1"/>
</dbReference>
<evidence type="ECO:0000256" key="6">
    <source>
        <dbReference type="ARBA" id="ARBA00022833"/>
    </source>
</evidence>
<feature type="domain" description="Homeobox" evidence="19">
    <location>
        <begin position="168"/>
        <end position="228"/>
    </location>
</feature>
<dbReference type="FunFam" id="1.10.10.60:FF:000041">
    <property type="entry name" value="insulin gene enhancer protein ISL-1"/>
    <property type="match status" value="1"/>
</dbReference>
<dbReference type="GO" id="GO:0000987">
    <property type="term" value="F:cis-regulatory region sequence-specific DNA binding"/>
    <property type="evidence" value="ECO:0007669"/>
    <property type="project" value="TreeGrafter"/>
</dbReference>
<evidence type="ECO:0000313" key="20">
    <source>
        <dbReference type="Ensembl" id="ENSEEEP00000041973.2"/>
    </source>
</evidence>
<evidence type="ECO:0000259" key="18">
    <source>
        <dbReference type="PROSITE" id="PS50023"/>
    </source>
</evidence>
<dbReference type="GO" id="GO:0000981">
    <property type="term" value="F:DNA-binding transcription factor activity, RNA polymerase II-specific"/>
    <property type="evidence" value="ECO:0007669"/>
    <property type="project" value="InterPro"/>
</dbReference>
<evidence type="ECO:0000256" key="15">
    <source>
        <dbReference type="PROSITE-ProRule" id="PRU00108"/>
    </source>
</evidence>
<keyword evidence="11" id="KW-0010">Activator</keyword>
<proteinExistence type="predicted"/>
<reference evidence="20" key="4">
    <citation type="submission" date="2025-08" db="UniProtKB">
        <authorList>
            <consortium name="Ensembl"/>
        </authorList>
    </citation>
    <scope>IDENTIFICATION</scope>
</reference>
<evidence type="ECO:0000256" key="13">
    <source>
        <dbReference type="ARBA" id="ARBA00023242"/>
    </source>
</evidence>
<evidence type="ECO:0000256" key="11">
    <source>
        <dbReference type="ARBA" id="ARBA00023159"/>
    </source>
</evidence>
<dbReference type="InterPro" id="IPR047169">
    <property type="entry name" value="ISL1/2-like"/>
</dbReference>
<dbReference type="InterPro" id="IPR009057">
    <property type="entry name" value="Homeodomain-like_sf"/>
</dbReference>
<dbReference type="Pfam" id="PF00046">
    <property type="entry name" value="Homeodomain"/>
    <property type="match status" value="1"/>
</dbReference>
<keyword evidence="2" id="KW-0217">Developmental protein</keyword>
<reference evidence="21" key="1">
    <citation type="journal article" date="2014" name="Science">
        <title>Nonhuman genetics. Genomic basis for the convergent evolution of electric organs.</title>
        <authorList>
            <person name="Gallant J.R."/>
            <person name="Traeger L.L."/>
            <person name="Volkening J.D."/>
            <person name="Moffett H."/>
            <person name="Chen P.H."/>
            <person name="Novina C.D."/>
            <person name="Phillips G.N.Jr."/>
            <person name="Anand R."/>
            <person name="Wells G.B."/>
            <person name="Pinch M."/>
            <person name="Guth R."/>
            <person name="Unguez G.A."/>
            <person name="Albert J.S."/>
            <person name="Zakon H.H."/>
            <person name="Samanta M.P."/>
            <person name="Sussman M.R."/>
        </authorList>
    </citation>
    <scope>NUCLEOTIDE SEQUENCE [LARGE SCALE GENOMIC DNA]</scope>
</reference>
<evidence type="ECO:0000256" key="14">
    <source>
        <dbReference type="ARBA" id="ARBA00041167"/>
    </source>
</evidence>
<dbReference type="SMART" id="SM00132">
    <property type="entry name" value="LIM"/>
    <property type="match status" value="2"/>
</dbReference>
<dbReference type="FunFam" id="2.10.110.10:FF:000034">
    <property type="entry name" value="Insulin gene enhancer protein ISL"/>
    <property type="match status" value="1"/>
</dbReference>
<dbReference type="Ensembl" id="ENSEEET00000042458.2">
    <property type="protein sequence ID" value="ENSEEEP00000041973.2"/>
    <property type="gene ID" value="ENSEEEG00000019837.2"/>
</dbReference>
<evidence type="ECO:0000256" key="2">
    <source>
        <dbReference type="ARBA" id="ARBA00022473"/>
    </source>
</evidence>
<evidence type="ECO:0000256" key="12">
    <source>
        <dbReference type="ARBA" id="ARBA00023163"/>
    </source>
</evidence>
<evidence type="ECO:0000256" key="4">
    <source>
        <dbReference type="ARBA" id="ARBA00022737"/>
    </source>
</evidence>
<evidence type="ECO:0000256" key="17">
    <source>
        <dbReference type="RuleBase" id="RU000682"/>
    </source>
</evidence>
<dbReference type="PROSITE" id="PS00478">
    <property type="entry name" value="LIM_DOMAIN_1"/>
    <property type="match status" value="2"/>
</dbReference>
<feature type="domain" description="LIM zinc-binding" evidence="18">
    <location>
        <begin position="78"/>
        <end position="140"/>
    </location>
</feature>
<dbReference type="AlphaFoldDB" id="A0A4W4GTL8"/>
<dbReference type="CDD" id="cd00086">
    <property type="entry name" value="homeodomain"/>
    <property type="match status" value="1"/>
</dbReference>
<dbReference type="PROSITE" id="PS50071">
    <property type="entry name" value="HOMEOBOX_2"/>
    <property type="match status" value="1"/>
</dbReference>
<dbReference type="PROSITE" id="PS00027">
    <property type="entry name" value="HOMEOBOX_1"/>
    <property type="match status" value="1"/>
</dbReference>
<dbReference type="PANTHER" id="PTHR24204:SF4">
    <property type="entry name" value="INSULIN GENE ENHANCER PROTEIN ISL-1"/>
    <property type="match status" value="1"/>
</dbReference>
<dbReference type="PROSITE" id="PS50023">
    <property type="entry name" value="LIM_DOMAIN_2"/>
    <property type="match status" value="2"/>
</dbReference>
<feature type="DNA-binding region" description="Homeobox" evidence="15">
    <location>
        <begin position="170"/>
        <end position="229"/>
    </location>
</feature>
<dbReference type="GO" id="GO:0005634">
    <property type="term" value="C:nucleus"/>
    <property type="evidence" value="ECO:0007669"/>
    <property type="project" value="UniProtKB-SubCell"/>
</dbReference>
<dbReference type="GO" id="GO:0007409">
    <property type="term" value="P:axonogenesis"/>
    <property type="evidence" value="ECO:0007669"/>
    <property type="project" value="TreeGrafter"/>
</dbReference>
<name>A0A4W4GTL8_ELEEL</name>
<reference evidence="20" key="3">
    <citation type="submission" date="2020-05" db="EMBL/GenBank/DDBJ databases">
        <title>Electrophorus electricus (electric eel) genome, fEleEle1, primary haplotype.</title>
        <authorList>
            <person name="Myers G."/>
            <person name="Meyer A."/>
            <person name="Fedrigo O."/>
            <person name="Formenti G."/>
            <person name="Rhie A."/>
            <person name="Tracey A."/>
            <person name="Sims Y."/>
            <person name="Jarvis E.D."/>
        </authorList>
    </citation>
    <scope>NUCLEOTIDE SEQUENCE [LARGE SCALE GENOMIC DNA]</scope>
</reference>
<dbReference type="GO" id="GO:0031017">
    <property type="term" value="P:exocrine pancreas development"/>
    <property type="evidence" value="ECO:0007669"/>
    <property type="project" value="UniProtKB-ARBA"/>
</dbReference>
<dbReference type="InterPro" id="IPR001356">
    <property type="entry name" value="HD"/>
</dbReference>
<keyword evidence="10 15" id="KW-0371">Homeobox</keyword>
<evidence type="ECO:0000256" key="5">
    <source>
        <dbReference type="ARBA" id="ARBA00022782"/>
    </source>
</evidence>
<evidence type="ECO:0000256" key="8">
    <source>
        <dbReference type="ARBA" id="ARBA00023038"/>
    </source>
</evidence>
<gene>
    <name evidence="20" type="primary">isl1l</name>
</gene>
<keyword evidence="8 16" id="KW-0440">LIM domain</keyword>
<evidence type="ECO:0000313" key="21">
    <source>
        <dbReference type="Proteomes" id="UP000314983"/>
    </source>
</evidence>
<protein>
    <recommendedName>
        <fullName evidence="14">Insulin gene enhancer protein ISL-1</fullName>
    </recommendedName>
</protein>
<reference evidence="21" key="2">
    <citation type="journal article" date="2017" name="Sci. Adv.">
        <title>A tail of two voltages: Proteomic comparison of the three electric organs of the electric eel.</title>
        <authorList>
            <person name="Traeger L.L."/>
            <person name="Sabat G."/>
            <person name="Barrett-Wilt G.A."/>
            <person name="Wells G.B."/>
            <person name="Sussman M.R."/>
        </authorList>
    </citation>
    <scope>NUCLEOTIDE SEQUENCE [LARGE SCALE GENOMIC DNA]</scope>
</reference>
<dbReference type="GO" id="GO:0072359">
    <property type="term" value="P:circulatory system development"/>
    <property type="evidence" value="ECO:0007669"/>
    <property type="project" value="UniProtKB-ARBA"/>
</dbReference>
<dbReference type="InterPro" id="IPR017970">
    <property type="entry name" value="Homeobox_CS"/>
</dbReference>
<feature type="domain" description="LIM zinc-binding" evidence="18">
    <location>
        <begin position="15"/>
        <end position="77"/>
    </location>
</feature>